<dbReference type="InterPro" id="IPR032687">
    <property type="entry name" value="AraC-type_N"/>
</dbReference>
<evidence type="ECO:0000256" key="1">
    <source>
        <dbReference type="ARBA" id="ARBA00023125"/>
    </source>
</evidence>
<evidence type="ECO:0000259" key="2">
    <source>
        <dbReference type="Pfam" id="PF12625"/>
    </source>
</evidence>
<organism evidence="3">
    <name type="scientific">Acerihabitans sp. KWT182</name>
    <dbReference type="NCBI Taxonomy" id="3157919"/>
    <lineage>
        <taxon>Bacteria</taxon>
        <taxon>Pseudomonadati</taxon>
        <taxon>Pseudomonadota</taxon>
        <taxon>Gammaproteobacteria</taxon>
        <taxon>Enterobacterales</taxon>
        <taxon>Pectobacteriaceae</taxon>
        <taxon>Acerihabitans</taxon>
    </lineage>
</organism>
<dbReference type="EMBL" id="CP157947">
    <property type="protein sequence ID" value="XBS68457.1"/>
    <property type="molecule type" value="Genomic_DNA"/>
</dbReference>
<protein>
    <submittedName>
        <fullName evidence="3">AraC family transcriptional regulator</fullName>
    </submittedName>
</protein>
<sequence length="291" mass="31764">MPTASMPLSIGSQPLLLAAMLTGLSHFITRQGGDGLQVLDVAGLSEHSSRRPNDPISLLSYCRALEEAAKATGNANFGLAFGRQFPPQSLGLLGYICLSSPTLGLALASLADYFPLHQQNSRLRLSQRQGICLLEYRTEDAALNRRHPNELMLALLCNVMRQALGAEWQPTAVYFEHPCPGPLEEHRQAFGRGVCFGQEVNAIAFEPRALAEPMPGRDPLLLNVARQSLEMVGELNRVSINFLDLVKNKLVELLSQGNPRLDEVARGLNMPPPLDVAAASGRPWDQLQDPD</sequence>
<dbReference type="AlphaFoldDB" id="A0AAU7Q6T7"/>
<name>A0AAU7Q6T7_9GAMM</name>
<keyword evidence="1" id="KW-0238">DNA-binding</keyword>
<accession>A0AAU7Q6T7</accession>
<dbReference type="Pfam" id="PF12625">
    <property type="entry name" value="Arabinose_bd"/>
    <property type="match status" value="1"/>
</dbReference>
<gene>
    <name evidence="3" type="ORF">ABK905_17265</name>
</gene>
<dbReference type="PANTHER" id="PTHR47894">
    <property type="entry name" value="HTH-TYPE TRANSCRIPTIONAL REGULATOR GADX"/>
    <property type="match status" value="1"/>
</dbReference>
<reference evidence="3" key="1">
    <citation type="submission" date="2024-06" db="EMBL/GenBank/DDBJ databases">
        <authorList>
            <person name="Coelho C."/>
            <person name="Bento M."/>
            <person name="Garcia E."/>
            <person name="Camelo A."/>
            <person name="Brandao I."/>
            <person name="Espirito Santo C."/>
            <person name="Trovao J."/>
            <person name="Verissimo A."/>
            <person name="Costa J."/>
            <person name="Tiago I."/>
        </authorList>
    </citation>
    <scope>NUCLEOTIDE SEQUENCE</scope>
    <source>
        <strain evidence="3">KWT182</strain>
    </source>
</reference>
<evidence type="ECO:0000313" key="3">
    <source>
        <dbReference type="EMBL" id="XBS68457.1"/>
    </source>
</evidence>
<dbReference type="GO" id="GO:0005829">
    <property type="term" value="C:cytosol"/>
    <property type="evidence" value="ECO:0007669"/>
    <property type="project" value="TreeGrafter"/>
</dbReference>
<dbReference type="GO" id="GO:0000976">
    <property type="term" value="F:transcription cis-regulatory region binding"/>
    <property type="evidence" value="ECO:0007669"/>
    <property type="project" value="TreeGrafter"/>
</dbReference>
<dbReference type="GO" id="GO:0003700">
    <property type="term" value="F:DNA-binding transcription factor activity"/>
    <property type="evidence" value="ECO:0007669"/>
    <property type="project" value="TreeGrafter"/>
</dbReference>
<feature type="domain" description="HTH-type transcriptional regulator AraC-type N-terminal" evidence="2">
    <location>
        <begin position="32"/>
        <end position="214"/>
    </location>
</feature>
<dbReference type="PANTHER" id="PTHR47894:SF4">
    <property type="entry name" value="HTH-TYPE TRANSCRIPTIONAL REGULATOR GADX"/>
    <property type="match status" value="1"/>
</dbReference>
<proteinExistence type="predicted"/>